<evidence type="ECO:0000313" key="2">
    <source>
        <dbReference type="Proteomes" id="UP000054248"/>
    </source>
</evidence>
<evidence type="ECO:0000313" key="1">
    <source>
        <dbReference type="EMBL" id="KIO32604.1"/>
    </source>
</evidence>
<reference evidence="2" key="2">
    <citation type="submission" date="2015-01" db="EMBL/GenBank/DDBJ databases">
        <title>Evolutionary Origins and Diversification of the Mycorrhizal Mutualists.</title>
        <authorList>
            <consortium name="DOE Joint Genome Institute"/>
            <consortium name="Mycorrhizal Genomics Consortium"/>
            <person name="Kohler A."/>
            <person name="Kuo A."/>
            <person name="Nagy L.G."/>
            <person name="Floudas D."/>
            <person name="Copeland A."/>
            <person name="Barry K.W."/>
            <person name="Cichocki N."/>
            <person name="Veneault-Fourrey C."/>
            <person name="LaButti K."/>
            <person name="Lindquist E.A."/>
            <person name="Lipzen A."/>
            <person name="Lundell T."/>
            <person name="Morin E."/>
            <person name="Murat C."/>
            <person name="Riley R."/>
            <person name="Ohm R."/>
            <person name="Sun H."/>
            <person name="Tunlid A."/>
            <person name="Henrissat B."/>
            <person name="Grigoriev I.V."/>
            <person name="Hibbett D.S."/>
            <person name="Martin F."/>
        </authorList>
    </citation>
    <scope>NUCLEOTIDE SEQUENCE [LARGE SCALE GENOMIC DNA]</scope>
    <source>
        <strain evidence="2">MUT 4182</strain>
    </source>
</reference>
<protein>
    <submittedName>
        <fullName evidence="1">Uncharacterized protein</fullName>
    </submittedName>
</protein>
<accession>A0A0C3QVE4</accession>
<proteinExistence type="predicted"/>
<reference evidence="1 2" key="1">
    <citation type="submission" date="2014-04" db="EMBL/GenBank/DDBJ databases">
        <authorList>
            <consortium name="DOE Joint Genome Institute"/>
            <person name="Kuo A."/>
            <person name="Girlanda M."/>
            <person name="Perotto S."/>
            <person name="Kohler A."/>
            <person name="Nagy L.G."/>
            <person name="Floudas D."/>
            <person name="Copeland A."/>
            <person name="Barry K.W."/>
            <person name="Cichocki N."/>
            <person name="Veneault-Fourrey C."/>
            <person name="LaButti K."/>
            <person name="Lindquist E.A."/>
            <person name="Lipzen A."/>
            <person name="Lundell T."/>
            <person name="Morin E."/>
            <person name="Murat C."/>
            <person name="Sun H."/>
            <person name="Tunlid A."/>
            <person name="Henrissat B."/>
            <person name="Grigoriev I.V."/>
            <person name="Hibbett D.S."/>
            <person name="Martin F."/>
            <person name="Nordberg H.P."/>
            <person name="Cantor M.N."/>
            <person name="Hua S.X."/>
        </authorList>
    </citation>
    <scope>NUCLEOTIDE SEQUENCE [LARGE SCALE GENOMIC DNA]</scope>
    <source>
        <strain evidence="1 2">MUT 4182</strain>
    </source>
</reference>
<gene>
    <name evidence="1" type="ORF">M407DRAFT_241317</name>
</gene>
<sequence>MPSSSLQEDRFAKLDPDHLFTHTTFAAYSATRPRAALHVARSKCQSVVWCGVV</sequence>
<dbReference type="AlphaFoldDB" id="A0A0C3QVE4"/>
<keyword evidence="2" id="KW-1185">Reference proteome</keyword>
<name>A0A0C3QVE4_9AGAM</name>
<dbReference type="HOGENOM" id="CLU_3070397_0_0_1"/>
<organism evidence="1 2">
    <name type="scientific">Tulasnella calospora MUT 4182</name>
    <dbReference type="NCBI Taxonomy" id="1051891"/>
    <lineage>
        <taxon>Eukaryota</taxon>
        <taxon>Fungi</taxon>
        <taxon>Dikarya</taxon>
        <taxon>Basidiomycota</taxon>
        <taxon>Agaricomycotina</taxon>
        <taxon>Agaricomycetes</taxon>
        <taxon>Cantharellales</taxon>
        <taxon>Tulasnellaceae</taxon>
        <taxon>Tulasnella</taxon>
    </lineage>
</organism>
<dbReference type="EMBL" id="KN822953">
    <property type="protein sequence ID" value="KIO32604.1"/>
    <property type="molecule type" value="Genomic_DNA"/>
</dbReference>
<dbReference type="Proteomes" id="UP000054248">
    <property type="component" value="Unassembled WGS sequence"/>
</dbReference>